<sequence length="223" mass="25225">MFSHNALSQFSSYTNAKILLPTGEASTSLDCAIRLDVPPFLEAEFLTGQLPVDEIDLQGLCIISCESSGTVYKINARIEEILNERCLRLEAFDVTNPPQKRRFFRIDAEVSMKYWQIDQDEAQPGKAIMKKVNLSGCGIRFSTDEALQLDQLVRMELSFPDPYSNCVEAAGRVVRVISNGDHHQEAALDLVEIDAAEQEKIIRFCLAEQRRQIRFRVQVQARA</sequence>
<dbReference type="EMBL" id="AP024355">
    <property type="protein sequence ID" value="BCR06595.1"/>
    <property type="molecule type" value="Genomic_DNA"/>
</dbReference>
<dbReference type="Proteomes" id="UP001319827">
    <property type="component" value="Chromosome"/>
</dbReference>
<dbReference type="Gene3D" id="2.40.10.220">
    <property type="entry name" value="predicted glycosyltransferase like domains"/>
    <property type="match status" value="1"/>
</dbReference>
<dbReference type="InterPro" id="IPR009875">
    <property type="entry name" value="PilZ_domain"/>
</dbReference>
<evidence type="ECO:0000313" key="3">
    <source>
        <dbReference type="Proteomes" id="UP001319827"/>
    </source>
</evidence>
<organism evidence="2 3">
    <name type="scientific">Desulfuromonas versatilis</name>
    <dbReference type="NCBI Taxonomy" id="2802975"/>
    <lineage>
        <taxon>Bacteria</taxon>
        <taxon>Pseudomonadati</taxon>
        <taxon>Thermodesulfobacteriota</taxon>
        <taxon>Desulfuromonadia</taxon>
        <taxon>Desulfuromonadales</taxon>
        <taxon>Desulfuromonadaceae</taxon>
        <taxon>Desulfuromonas</taxon>
    </lineage>
</organism>
<dbReference type="RefSeq" id="WP_221249976.1">
    <property type="nucleotide sequence ID" value="NZ_AP024355.1"/>
</dbReference>
<evidence type="ECO:0000313" key="2">
    <source>
        <dbReference type="EMBL" id="BCR06595.1"/>
    </source>
</evidence>
<protein>
    <recommendedName>
        <fullName evidence="1">PilZ domain-containing protein</fullName>
    </recommendedName>
</protein>
<dbReference type="Pfam" id="PF07238">
    <property type="entry name" value="PilZ"/>
    <property type="match status" value="1"/>
</dbReference>
<gene>
    <name evidence="2" type="ORF">DESUT3_36640</name>
</gene>
<name>A0ABN6E2L8_9BACT</name>
<reference evidence="2 3" key="2">
    <citation type="journal article" date="2021" name="Int. J. Syst. Evol. Microbiol.">
        <title>Isolation and Polyphasic Characterization of Desulfuromonas versatilis sp. Nov., an Electrogenic Bacteria Capable of Versatile Metabolism Isolated from a Graphene Oxide-Reducing Enrichment Culture.</title>
        <authorList>
            <person name="Xie L."/>
            <person name="Yoshida N."/>
            <person name="Ishii S."/>
            <person name="Meng L."/>
        </authorList>
    </citation>
    <scope>NUCLEOTIDE SEQUENCE [LARGE SCALE GENOMIC DNA]</scope>
    <source>
        <strain evidence="2 3">NIT-T3</strain>
    </source>
</reference>
<keyword evidence="3" id="KW-1185">Reference proteome</keyword>
<accession>A0ABN6E2L8</accession>
<evidence type="ECO:0000259" key="1">
    <source>
        <dbReference type="Pfam" id="PF07238"/>
    </source>
</evidence>
<feature type="domain" description="PilZ" evidence="1">
    <location>
        <begin position="99"/>
        <end position="206"/>
    </location>
</feature>
<proteinExistence type="predicted"/>
<reference evidence="2 3" key="1">
    <citation type="journal article" date="2016" name="C (Basel)">
        <title>Selective Growth of and Electricity Production by Marine Exoelectrogenic Bacteria in Self-Aggregated Hydrogel of Microbially Reduced Graphene Oxide.</title>
        <authorList>
            <person name="Yoshida N."/>
            <person name="Goto Y."/>
            <person name="Miyata Y."/>
        </authorList>
    </citation>
    <scope>NUCLEOTIDE SEQUENCE [LARGE SCALE GENOMIC DNA]</scope>
    <source>
        <strain evidence="2 3">NIT-T3</strain>
    </source>
</reference>